<keyword evidence="2" id="KW-1185">Reference proteome</keyword>
<dbReference type="AlphaFoldDB" id="A0A0S3R7K4"/>
<reference evidence="1 2" key="1">
    <citation type="journal article" date="2015" name="Sci. Rep.">
        <title>The power of single molecule real-time sequencing technology in the de novo assembly of a eukaryotic genome.</title>
        <authorList>
            <person name="Sakai H."/>
            <person name="Naito K."/>
            <person name="Ogiso-Tanaka E."/>
            <person name="Takahashi Y."/>
            <person name="Iseki K."/>
            <person name="Muto C."/>
            <person name="Satou K."/>
            <person name="Teruya K."/>
            <person name="Shiroma A."/>
            <person name="Shimoji M."/>
            <person name="Hirano T."/>
            <person name="Itoh T."/>
            <person name="Kaga A."/>
            <person name="Tomooka N."/>
        </authorList>
    </citation>
    <scope>NUCLEOTIDE SEQUENCE [LARGE SCALE GENOMIC DNA]</scope>
    <source>
        <strain evidence="2">cv. Shumari</strain>
    </source>
</reference>
<evidence type="ECO:0000313" key="2">
    <source>
        <dbReference type="Proteomes" id="UP000291084"/>
    </source>
</evidence>
<sequence length="72" mass="8518">MSAVMLDFSAVPYGRADHQQRRVPRDVLRNHLPQELQIALPRVVLVRLWLARDEDTGEPETRIGERKERSRW</sequence>
<evidence type="ECO:0000313" key="1">
    <source>
        <dbReference type="EMBL" id="BAT76658.1"/>
    </source>
</evidence>
<accession>A0A0S3R7K4</accession>
<proteinExistence type="predicted"/>
<name>A0A0S3R7K4_PHAAN</name>
<dbReference type="EMBL" id="AP015034">
    <property type="protein sequence ID" value="BAT76658.1"/>
    <property type="molecule type" value="Genomic_DNA"/>
</dbReference>
<dbReference type="Proteomes" id="UP000291084">
    <property type="component" value="Chromosome 1"/>
</dbReference>
<organism evidence="1 2">
    <name type="scientific">Vigna angularis var. angularis</name>
    <dbReference type="NCBI Taxonomy" id="157739"/>
    <lineage>
        <taxon>Eukaryota</taxon>
        <taxon>Viridiplantae</taxon>
        <taxon>Streptophyta</taxon>
        <taxon>Embryophyta</taxon>
        <taxon>Tracheophyta</taxon>
        <taxon>Spermatophyta</taxon>
        <taxon>Magnoliopsida</taxon>
        <taxon>eudicotyledons</taxon>
        <taxon>Gunneridae</taxon>
        <taxon>Pentapetalae</taxon>
        <taxon>rosids</taxon>
        <taxon>fabids</taxon>
        <taxon>Fabales</taxon>
        <taxon>Fabaceae</taxon>
        <taxon>Papilionoideae</taxon>
        <taxon>50 kb inversion clade</taxon>
        <taxon>NPAAA clade</taxon>
        <taxon>indigoferoid/millettioid clade</taxon>
        <taxon>Phaseoleae</taxon>
        <taxon>Vigna</taxon>
    </lineage>
</organism>
<gene>
    <name evidence="1" type="primary">Vigan.01G469600</name>
    <name evidence="1" type="ORF">VIGAN_01469600</name>
</gene>
<protein>
    <submittedName>
        <fullName evidence="1">Uncharacterized protein</fullName>
    </submittedName>
</protein>